<evidence type="ECO:0000256" key="2">
    <source>
        <dbReference type="SAM" id="Coils"/>
    </source>
</evidence>
<name>A0A6P8IJ07_ACTTE</name>
<dbReference type="InterPro" id="IPR000198">
    <property type="entry name" value="RhoGAP_dom"/>
</dbReference>
<dbReference type="OrthoDB" id="185175at2759"/>
<feature type="compositionally biased region" description="Basic and acidic residues" evidence="3">
    <location>
        <begin position="909"/>
        <end position="924"/>
    </location>
</feature>
<dbReference type="SMART" id="SM00324">
    <property type="entry name" value="RhoGAP"/>
    <property type="match status" value="1"/>
</dbReference>
<feature type="domain" description="Rho-GAP" evidence="4">
    <location>
        <begin position="89"/>
        <end position="278"/>
    </location>
</feature>
<evidence type="ECO:0000313" key="5">
    <source>
        <dbReference type="Proteomes" id="UP000515163"/>
    </source>
</evidence>
<feature type="region of interest" description="Disordered" evidence="3">
    <location>
        <begin position="582"/>
        <end position="626"/>
    </location>
</feature>
<feature type="region of interest" description="Disordered" evidence="3">
    <location>
        <begin position="42"/>
        <end position="79"/>
    </location>
</feature>
<feature type="unsure residue" description="D or N" evidence="6">
    <location>
        <position position="43"/>
    </location>
</feature>
<dbReference type="KEGG" id="aten:116301839"/>
<feature type="coiled-coil region" evidence="2">
    <location>
        <begin position="1002"/>
        <end position="1029"/>
    </location>
</feature>
<feature type="compositionally biased region" description="Low complexity" evidence="3">
    <location>
        <begin position="377"/>
        <end position="390"/>
    </location>
</feature>
<evidence type="ECO:0000313" key="6">
    <source>
        <dbReference type="RefSeq" id="XP_031566841.1"/>
    </source>
</evidence>
<dbReference type="AlphaFoldDB" id="A0A6P8IJ07"/>
<feature type="compositionally biased region" description="Polar residues" evidence="3">
    <location>
        <begin position="431"/>
        <end position="445"/>
    </location>
</feature>
<dbReference type="InterPro" id="IPR008936">
    <property type="entry name" value="Rho_GTPase_activation_prot"/>
</dbReference>
<evidence type="ECO:0000259" key="4">
    <source>
        <dbReference type="PROSITE" id="PS50238"/>
    </source>
</evidence>
<comment type="similarity">
    <text evidence="1">Belongs to the FAM13 family.</text>
</comment>
<sequence>MSSKEIVGANSRQCSIESGLTQIIGPVLVCIPEKKLKEVKGSDQLPVPSTAASKMAKMKKKMHSPLSKRKSGSNQALEESSSTNKVFGVSLEESCKSLEGSPVPWAVTRIVDYLTKCGLRNEGIFRVSGNKKSVDMMKAAFDRDNDADLEEIGDVMGVAGLLKQYLRELPEPPIPQNLTQEFIRIHEVYGDDNAECLDELQALLDRLPYLNYQLVKYLCHFLVRVSKEEEYNKMNTMALAIVFGPNLFRCNDGLEGLKEQGHTNAILCKFLEDYDNLFKDDDEVSPYATTDLFITDRGSSDSLNTGPSISDKAIQEGSTSEEEVPVPSTSTSDTTSQHEPIYASIDKTKKHLLPTSVSSSSEELDLYVRSVSPSMWHSNTSTNGNNSHNGSHTHHQHQEQPGRDVVQMVIKDSIKEHLFGPDTVSTDENECSATDSEISRGQSAESLDDVTAPPLPARHYGEEETSKPQPKRRKNVKKQKNLQDTVCDIPDNPGRPLPVLTDSDQSSSTSNKKRSQLTVNLEAMDQKELVISLDQNSNSILQVRPKSNTAISGNATGQDHIVPKQDELSDLPKNFIHPLVEEAKNRGKIATPPPRSPRSPKVSKSPPSPSSPNKHGTIDEVDGGYNPVKELTKQYKKRSRGAPVVPPLELYKLQQGDVGGGSDNLIKYDVQLSPRERYDGVGSDEALLSPRSRPLTIDTKSSYPTECPPSPPHDHVEPFWSERRLDISPKGDLSVKQISRNIHQLKKKIREFEEGFEAEYGRRPSQTEKAPIKKHLGDLTCYRKQLKELKEKAKEESERLNDTAPPFKQEPITSTEPLLTTTPASVQQSLDNILRKLQDKRKSAGRNEDLQSLTMEQLQDEKLSVQKALLQHESVFGRPTSKKDKDIMRPLYDRYRMIKRKLNISRTQNTKEDQSKSGDERSDQDTVTEQEDFGSEEQLFATPTLLRKSLLSSPVSKASPKKWSDNKIGVGDDLDDGDDFGGSQDNLDDNKERDTKLHQMSHEELQRQVELAKREKKMLRKKLKKFEDDFLERTGRRVQKDERGEMEDYYREYKQIKARLRLIDVLLNKRQSSLTI</sequence>
<dbReference type="InterPro" id="IPR059029">
    <property type="entry name" value="FAM13A_dom"/>
</dbReference>
<dbReference type="PANTHER" id="PTHR15904">
    <property type="entry name" value="FAM13"/>
    <property type="match status" value="1"/>
</dbReference>
<dbReference type="InterPro" id="IPR039102">
    <property type="entry name" value="FAM13"/>
</dbReference>
<dbReference type="Gene3D" id="1.10.555.10">
    <property type="entry name" value="Rho GTPase activation protein"/>
    <property type="match status" value="1"/>
</dbReference>
<dbReference type="Pfam" id="PF26116">
    <property type="entry name" value="FAM13A"/>
    <property type="match status" value="1"/>
</dbReference>
<proteinExistence type="inferred from homology"/>
<feature type="compositionally biased region" description="Basic residues" evidence="3">
    <location>
        <begin position="469"/>
        <end position="480"/>
    </location>
</feature>
<accession>A0A6P8IJ07</accession>
<dbReference type="InParanoid" id="A0A6P8IJ07"/>
<dbReference type="RefSeq" id="XP_031566841.1">
    <property type="nucleotide sequence ID" value="XM_031710981.1"/>
</dbReference>
<feature type="region of interest" description="Disordered" evidence="3">
    <location>
        <begin position="376"/>
        <end position="402"/>
    </location>
</feature>
<dbReference type="FunCoup" id="A0A6P8IJ07">
    <property type="interactions" value="1357"/>
</dbReference>
<dbReference type="SUPFAM" id="SSF48350">
    <property type="entry name" value="GTPase activation domain, GAP"/>
    <property type="match status" value="1"/>
</dbReference>
<dbReference type="PANTHER" id="PTHR15904:SF17">
    <property type="entry name" value="RHO-GAP DOMAIN-CONTAINING PROTEIN"/>
    <property type="match status" value="1"/>
</dbReference>
<gene>
    <name evidence="6" type="primary">LOC116301839</name>
</gene>
<feature type="region of interest" description="Disordered" evidence="3">
    <location>
        <begin position="418"/>
        <end position="518"/>
    </location>
</feature>
<dbReference type="Pfam" id="PF00620">
    <property type="entry name" value="RhoGAP"/>
    <property type="match status" value="1"/>
</dbReference>
<feature type="region of interest" description="Disordered" evidence="3">
    <location>
        <begin position="952"/>
        <end position="990"/>
    </location>
</feature>
<feature type="compositionally biased region" description="Acidic residues" evidence="3">
    <location>
        <begin position="926"/>
        <end position="935"/>
    </location>
</feature>
<protein>
    <submittedName>
        <fullName evidence="6">Protein FAM13A-like isoform X1</fullName>
    </submittedName>
</protein>
<dbReference type="CDD" id="cd00159">
    <property type="entry name" value="RhoGAP"/>
    <property type="match status" value="1"/>
</dbReference>
<organism evidence="5 6">
    <name type="scientific">Actinia tenebrosa</name>
    <name type="common">Australian red waratah sea anemone</name>
    <dbReference type="NCBI Taxonomy" id="6105"/>
    <lineage>
        <taxon>Eukaryota</taxon>
        <taxon>Metazoa</taxon>
        <taxon>Cnidaria</taxon>
        <taxon>Anthozoa</taxon>
        <taxon>Hexacorallia</taxon>
        <taxon>Actiniaria</taxon>
        <taxon>Actiniidae</taxon>
        <taxon>Actinia</taxon>
    </lineage>
</organism>
<evidence type="ECO:0000256" key="3">
    <source>
        <dbReference type="SAM" id="MobiDB-lite"/>
    </source>
</evidence>
<dbReference type="Proteomes" id="UP000515163">
    <property type="component" value="Unplaced"/>
</dbReference>
<dbReference type="GO" id="GO:0007165">
    <property type="term" value="P:signal transduction"/>
    <property type="evidence" value="ECO:0007669"/>
    <property type="project" value="InterPro"/>
</dbReference>
<keyword evidence="5" id="KW-1185">Reference proteome</keyword>
<evidence type="ECO:0000256" key="1">
    <source>
        <dbReference type="ARBA" id="ARBA00007549"/>
    </source>
</evidence>
<dbReference type="PROSITE" id="PS50238">
    <property type="entry name" value="RHOGAP"/>
    <property type="match status" value="1"/>
</dbReference>
<keyword evidence="2" id="KW-0175">Coiled coil</keyword>
<feature type="compositionally biased region" description="Basic residues" evidence="3">
    <location>
        <begin position="56"/>
        <end position="71"/>
    </location>
</feature>
<feature type="region of interest" description="Disordered" evidence="3">
    <location>
        <begin position="299"/>
        <end position="339"/>
    </location>
</feature>
<reference evidence="6" key="1">
    <citation type="submission" date="2025-08" db="UniProtKB">
        <authorList>
            <consortium name="RefSeq"/>
        </authorList>
    </citation>
    <scope>IDENTIFICATION</scope>
</reference>
<feature type="region of interest" description="Disordered" evidence="3">
    <location>
        <begin position="902"/>
        <end position="939"/>
    </location>
</feature>
<feature type="region of interest" description="Disordered" evidence="3">
    <location>
        <begin position="794"/>
        <end position="813"/>
    </location>
</feature>